<dbReference type="PRINTS" id="PR00132">
    <property type="entry name" value="GLHYDRLASE2"/>
</dbReference>
<dbReference type="OrthoDB" id="9801077at2"/>
<comment type="caution">
    <text evidence="9">The sequence shown here is derived from an EMBL/GenBank/DDBJ whole genome shotgun (WGS) entry which is preliminary data.</text>
</comment>
<evidence type="ECO:0000313" key="9">
    <source>
        <dbReference type="EMBL" id="RNL89473.1"/>
    </source>
</evidence>
<dbReference type="InterPro" id="IPR006103">
    <property type="entry name" value="Glyco_hydro_2_cat"/>
</dbReference>
<dbReference type="GO" id="GO:0005975">
    <property type="term" value="P:carbohydrate metabolic process"/>
    <property type="evidence" value="ECO:0007669"/>
    <property type="project" value="InterPro"/>
</dbReference>
<dbReference type="SUPFAM" id="SSF49785">
    <property type="entry name" value="Galactose-binding domain-like"/>
    <property type="match status" value="1"/>
</dbReference>
<dbReference type="SUPFAM" id="SSF49303">
    <property type="entry name" value="beta-Galactosidase/glucuronidase domain"/>
    <property type="match status" value="1"/>
</dbReference>
<dbReference type="GO" id="GO:0004553">
    <property type="term" value="F:hydrolase activity, hydrolyzing O-glycosyl compounds"/>
    <property type="evidence" value="ECO:0007669"/>
    <property type="project" value="InterPro"/>
</dbReference>
<evidence type="ECO:0000259" key="5">
    <source>
        <dbReference type="Pfam" id="PF02836"/>
    </source>
</evidence>
<dbReference type="Pfam" id="PF00703">
    <property type="entry name" value="Glyco_hydro_2"/>
    <property type="match status" value="1"/>
</dbReference>
<dbReference type="PROSITE" id="PS51257">
    <property type="entry name" value="PROKAR_LIPOPROTEIN"/>
    <property type="match status" value="1"/>
</dbReference>
<accession>A0A3N0ENJ6</accession>
<dbReference type="Gene3D" id="3.20.20.80">
    <property type="entry name" value="Glycosidases"/>
    <property type="match status" value="1"/>
</dbReference>
<dbReference type="InterPro" id="IPR008979">
    <property type="entry name" value="Galactose-bd-like_sf"/>
</dbReference>
<dbReference type="Pfam" id="PF18565">
    <property type="entry name" value="Glyco_hydro2_C5"/>
    <property type="match status" value="1"/>
</dbReference>
<keyword evidence="10" id="KW-1185">Reference proteome</keyword>
<dbReference type="InterPro" id="IPR013783">
    <property type="entry name" value="Ig-like_fold"/>
</dbReference>
<comment type="similarity">
    <text evidence="1">Belongs to the glycosyl hydrolase 2 family.</text>
</comment>
<sequence>MIKTTKNLFYLAIAMILFGCHTEEEPARIIQDFNESWKFRLGDTLNASAVEYDDSSWRVLDLPHDWSIEGNFSEDHPAGTAGGALPTGTGWYRKIFKVPADWKDKVVRVEFGGIYRNSEVWINGHSLGKRANGYISFGYDLGPYLQFGEKDNVLVVKADNSRQPNSRWYTGSGIYRDVKLVATGKLHVAPQGTYVTTPEISGDSARVVMEVEIINKNTEEKKLKVASEIMDGSGRSVAFTTVSRTVAPGQAVTVQQNMTVENPQLWSVEAPYMYKVHTRVYEGDEKTDDYETPLGIRYFDFDAEKGFSLNGKPMKILGVCLHHDSGALGAAVYEDALRRKLGLMKEMGANAIRTAHNPHSSVLLRLCDEMGLIVQDEAFDSWKKKKVKEDYHTDWDTWHKRDLQDFIKRDRNHPSVMMWSIGNEIREQFDSTGITITRELTAIVKALDTTRPVTSALTENNPEKNFIYQSGALDLLGFNYKIDAYEDLPDRFPGARFIASENVSGLATRGCYDMPSDSIMHWPEAFDAPFEGHADHTVSAYDQVTAYWGATHEETWKVVKNLDFISGIFIWAGIDFLGEPVPYPDYPARSSYYGIVDLAGFPKDVYYMYQSEWTDKPVLHVFPHWNWKEGQEVDVWTYYNRADEVELFLNGKSLGKKSKKKGEFHVMWRVPYAPGTLKAVSRKGGEVVLEKEVRTAGEAAALQLQPDKDYLRKNKESLCFITVNVVDKEGNLVPETKNNVYFDVSGGAKIAGVDNGYQADTTSMKAPEKKAFNGKCLVILQSDGSGEKAVLKARSEGLEPTEIVLNIK</sequence>
<dbReference type="InterPro" id="IPR040605">
    <property type="entry name" value="Glyco_hydro2_dom5"/>
</dbReference>
<protein>
    <submittedName>
        <fullName evidence="9">DUF4982 domain-containing protein</fullName>
    </submittedName>
</protein>
<organism evidence="9 10">
    <name type="scientific">Sinomicrobium pectinilyticum</name>
    <dbReference type="NCBI Taxonomy" id="1084421"/>
    <lineage>
        <taxon>Bacteria</taxon>
        <taxon>Pseudomonadati</taxon>
        <taxon>Bacteroidota</taxon>
        <taxon>Flavobacteriia</taxon>
        <taxon>Flavobacteriales</taxon>
        <taxon>Flavobacteriaceae</taxon>
        <taxon>Sinomicrobium</taxon>
    </lineage>
</organism>
<feature type="domain" description="Glycoside hydrolase family 2" evidence="8">
    <location>
        <begin position="702"/>
        <end position="803"/>
    </location>
</feature>
<dbReference type="EMBL" id="RJTM01000042">
    <property type="protein sequence ID" value="RNL89473.1"/>
    <property type="molecule type" value="Genomic_DNA"/>
</dbReference>
<dbReference type="InterPro" id="IPR017853">
    <property type="entry name" value="GH"/>
</dbReference>
<dbReference type="InterPro" id="IPR032311">
    <property type="entry name" value="DUF4982"/>
</dbReference>
<proteinExistence type="inferred from homology"/>
<dbReference type="InterPro" id="IPR006101">
    <property type="entry name" value="Glyco_hydro_2"/>
</dbReference>
<dbReference type="InterPro" id="IPR006104">
    <property type="entry name" value="Glyco_hydro_2_N"/>
</dbReference>
<evidence type="ECO:0000256" key="2">
    <source>
        <dbReference type="ARBA" id="ARBA00022801"/>
    </source>
</evidence>
<dbReference type="PANTHER" id="PTHR42732:SF1">
    <property type="entry name" value="BETA-MANNOSIDASE"/>
    <property type="match status" value="1"/>
</dbReference>
<feature type="domain" description="Glycosyl hydrolases family 2 sugar binding" evidence="6">
    <location>
        <begin position="87"/>
        <end position="182"/>
    </location>
</feature>
<dbReference type="InterPro" id="IPR051913">
    <property type="entry name" value="GH2_Domain-Containing"/>
</dbReference>
<evidence type="ECO:0000313" key="10">
    <source>
        <dbReference type="Proteomes" id="UP000267469"/>
    </source>
</evidence>
<evidence type="ECO:0000259" key="4">
    <source>
        <dbReference type="Pfam" id="PF00703"/>
    </source>
</evidence>
<dbReference type="RefSeq" id="WP_123215379.1">
    <property type="nucleotide sequence ID" value="NZ_RJTM01000042.1"/>
</dbReference>
<dbReference type="InterPro" id="IPR006102">
    <property type="entry name" value="Ig-like_GH2"/>
</dbReference>
<dbReference type="InterPro" id="IPR023232">
    <property type="entry name" value="Glyco_hydro_2_AS"/>
</dbReference>
<gene>
    <name evidence="9" type="ORF">ED312_07415</name>
</gene>
<dbReference type="AlphaFoldDB" id="A0A3N0ENJ6"/>
<feature type="domain" description="Glycoside hydrolase family 2 catalytic" evidence="5">
    <location>
        <begin position="305"/>
        <end position="458"/>
    </location>
</feature>
<feature type="domain" description="Glycoside hydrolase family 2 immunoglobulin-like beta-sandwich" evidence="4">
    <location>
        <begin position="194"/>
        <end position="297"/>
    </location>
</feature>
<dbReference type="Gene3D" id="2.60.120.260">
    <property type="entry name" value="Galactose-binding domain-like"/>
    <property type="match status" value="1"/>
</dbReference>
<dbReference type="Gene3D" id="2.60.40.10">
    <property type="entry name" value="Immunoglobulins"/>
    <property type="match status" value="3"/>
</dbReference>
<evidence type="ECO:0000256" key="1">
    <source>
        <dbReference type="ARBA" id="ARBA00007401"/>
    </source>
</evidence>
<dbReference type="PANTHER" id="PTHR42732">
    <property type="entry name" value="BETA-GALACTOSIDASE"/>
    <property type="match status" value="1"/>
</dbReference>
<dbReference type="Pfam" id="PF02836">
    <property type="entry name" value="Glyco_hydro_2_C"/>
    <property type="match status" value="1"/>
</dbReference>
<evidence type="ECO:0000259" key="8">
    <source>
        <dbReference type="Pfam" id="PF18565"/>
    </source>
</evidence>
<keyword evidence="2" id="KW-0378">Hydrolase</keyword>
<feature type="domain" description="DUF4982" evidence="7">
    <location>
        <begin position="630"/>
        <end position="688"/>
    </location>
</feature>
<dbReference type="Pfam" id="PF16355">
    <property type="entry name" value="DUF4982"/>
    <property type="match status" value="1"/>
</dbReference>
<name>A0A3N0ENJ6_SINP1</name>
<keyword evidence="3" id="KW-0326">Glycosidase</keyword>
<evidence type="ECO:0000259" key="6">
    <source>
        <dbReference type="Pfam" id="PF02837"/>
    </source>
</evidence>
<dbReference type="SUPFAM" id="SSF51445">
    <property type="entry name" value="(Trans)glycosidases"/>
    <property type="match status" value="1"/>
</dbReference>
<dbReference type="Proteomes" id="UP000267469">
    <property type="component" value="Unassembled WGS sequence"/>
</dbReference>
<dbReference type="InterPro" id="IPR036156">
    <property type="entry name" value="Beta-gal/glucu_dom_sf"/>
</dbReference>
<dbReference type="Pfam" id="PF02837">
    <property type="entry name" value="Glyco_hydro_2_N"/>
    <property type="match status" value="1"/>
</dbReference>
<reference evidence="9 10" key="1">
    <citation type="submission" date="2018-10" db="EMBL/GenBank/DDBJ databases">
        <title>Sinomicrobium pectinilyticum sp. nov., a pectinase-producing bacterium isolated from alkaline and saline soil, and emended description of the genus Sinomicrobium.</title>
        <authorList>
            <person name="Cheng B."/>
            <person name="Li C."/>
            <person name="Lai Q."/>
            <person name="Du M."/>
            <person name="Shao Z."/>
            <person name="Xu P."/>
            <person name="Yang C."/>
        </authorList>
    </citation>
    <scope>NUCLEOTIDE SEQUENCE [LARGE SCALE GENOMIC DNA]</scope>
    <source>
        <strain evidence="9 10">5DNS001</strain>
    </source>
</reference>
<evidence type="ECO:0000256" key="3">
    <source>
        <dbReference type="ARBA" id="ARBA00023295"/>
    </source>
</evidence>
<dbReference type="PROSITE" id="PS00608">
    <property type="entry name" value="GLYCOSYL_HYDROL_F2_2"/>
    <property type="match status" value="1"/>
</dbReference>
<evidence type="ECO:0000259" key="7">
    <source>
        <dbReference type="Pfam" id="PF16355"/>
    </source>
</evidence>